<organism evidence="1">
    <name type="scientific">marine sediment metagenome</name>
    <dbReference type="NCBI Taxonomy" id="412755"/>
    <lineage>
        <taxon>unclassified sequences</taxon>
        <taxon>metagenomes</taxon>
        <taxon>ecological metagenomes</taxon>
    </lineage>
</organism>
<dbReference type="AlphaFoldDB" id="X1F5A2"/>
<accession>X1F5A2</accession>
<evidence type="ECO:0000313" key="1">
    <source>
        <dbReference type="EMBL" id="GAH24544.1"/>
    </source>
</evidence>
<gene>
    <name evidence="1" type="ORF">S03H2_07576</name>
</gene>
<feature type="non-terminal residue" evidence="1">
    <location>
        <position position="1"/>
    </location>
</feature>
<proteinExistence type="predicted"/>
<reference evidence="1" key="1">
    <citation type="journal article" date="2014" name="Front. Microbiol.">
        <title>High frequency of phylogenetically diverse reductive dehalogenase-homologous genes in deep subseafloor sedimentary metagenomes.</title>
        <authorList>
            <person name="Kawai M."/>
            <person name="Futagami T."/>
            <person name="Toyoda A."/>
            <person name="Takaki Y."/>
            <person name="Nishi S."/>
            <person name="Hori S."/>
            <person name="Arai W."/>
            <person name="Tsubouchi T."/>
            <person name="Morono Y."/>
            <person name="Uchiyama I."/>
            <person name="Ito T."/>
            <person name="Fujiyama A."/>
            <person name="Inagaki F."/>
            <person name="Takami H."/>
        </authorList>
    </citation>
    <scope>NUCLEOTIDE SEQUENCE</scope>
    <source>
        <strain evidence="1">Expedition CK06-06</strain>
    </source>
</reference>
<dbReference type="EMBL" id="BARU01003518">
    <property type="protein sequence ID" value="GAH24544.1"/>
    <property type="molecule type" value="Genomic_DNA"/>
</dbReference>
<comment type="caution">
    <text evidence="1">The sequence shown here is derived from an EMBL/GenBank/DDBJ whole genome shotgun (WGS) entry which is preliminary data.</text>
</comment>
<sequence length="36" mass="4249">IRLDGEILSNIDLEFSIDEIKGKILQRGKREYIIFI</sequence>
<name>X1F5A2_9ZZZZ</name>
<protein>
    <submittedName>
        <fullName evidence="1">Uncharacterized protein</fullName>
    </submittedName>
</protein>